<evidence type="ECO:0000313" key="3">
    <source>
        <dbReference type="Proteomes" id="UP000268372"/>
    </source>
</evidence>
<dbReference type="Proteomes" id="UP000268372">
    <property type="component" value="Unassembled WGS sequence"/>
</dbReference>
<protein>
    <submittedName>
        <fullName evidence="2">Uncharacterized protein</fullName>
    </submittedName>
</protein>
<evidence type="ECO:0000313" key="2">
    <source>
        <dbReference type="EMBL" id="RRA92428.1"/>
    </source>
</evidence>
<sequence length="470" mass="53967">MCKLLTVIILIFTANIARAQTNGNENQMFDFDEAFEQDVKFVLSDNYSHYLFSANNTYGIGANKGVAILRKFDQKSQLLDQYILNFPQIDDRTAYSYLGSFEMDKDRLMILSESLSGKAKKKEIHYHIFDKKTGEFKTTLLNSFTVESDYKSGTILFSVSHNRKYFGIAFREHAGRKDPKITHITVMQTDGLTKSIEKKVTFDDNFFDKSFELTNSGKAILLRRLYGMKIQNTLLEVNSTNERELPLDENMLLQHPVAISIGQKEYLVDFNYTTKGIRSNDFNKIMLYDIEAAQVVKNNDVKVFNPIPELKDIIIRRIDILNERINIFVEAKYKDGTKAAKSNALSAVEISVDAYGYGHPHVISMDYNGAVQNIKPLKRAFTNLSEIHRSFGVSLVNGNYYLADDYGFCQVNLDAQEDAYLYSRNPNDSYVNNKLWVNQLSIYKPDSKELILTKSNNGKMWLIHRNVENK</sequence>
<dbReference type="RefSeq" id="WP_124899937.1">
    <property type="nucleotide sequence ID" value="NZ_RQTJ01000026.1"/>
</dbReference>
<feature type="signal peptide" evidence="1">
    <location>
        <begin position="1"/>
        <end position="19"/>
    </location>
</feature>
<dbReference type="AlphaFoldDB" id="A0A3P1AU10"/>
<feature type="chain" id="PRO_5018238364" evidence="1">
    <location>
        <begin position="20"/>
        <end position="470"/>
    </location>
</feature>
<evidence type="ECO:0000256" key="1">
    <source>
        <dbReference type="SAM" id="SignalP"/>
    </source>
</evidence>
<accession>A0A3P1AU10</accession>
<dbReference type="OrthoDB" id="1216284at2"/>
<dbReference type="EMBL" id="RQTJ01000026">
    <property type="protein sequence ID" value="RRA92428.1"/>
    <property type="molecule type" value="Genomic_DNA"/>
</dbReference>
<comment type="caution">
    <text evidence="2">The sequence shown here is derived from an EMBL/GenBank/DDBJ whole genome shotgun (WGS) entry which is preliminary data.</text>
</comment>
<name>A0A3P1AU10_9FLAO</name>
<keyword evidence="1" id="KW-0732">Signal</keyword>
<reference evidence="2 3" key="1">
    <citation type="submission" date="2018-11" db="EMBL/GenBank/DDBJ databases">
        <title>Flavobacterium sp. nov., YIM 102796 draft genome.</title>
        <authorList>
            <person name="Li G."/>
            <person name="Jiang Y."/>
        </authorList>
    </citation>
    <scope>NUCLEOTIDE SEQUENCE [LARGE SCALE GENOMIC DNA]</scope>
    <source>
        <strain evidence="2 3">YIM 102796</strain>
    </source>
</reference>
<proteinExistence type="predicted"/>
<organism evidence="2 3">
    <name type="scientific">Paenimyroides viscosum</name>
    <dbReference type="NCBI Taxonomy" id="2488729"/>
    <lineage>
        <taxon>Bacteria</taxon>
        <taxon>Pseudomonadati</taxon>
        <taxon>Bacteroidota</taxon>
        <taxon>Flavobacteriia</taxon>
        <taxon>Flavobacteriales</taxon>
        <taxon>Flavobacteriaceae</taxon>
        <taxon>Paenimyroides</taxon>
    </lineage>
</organism>
<keyword evidence="3" id="KW-1185">Reference proteome</keyword>
<gene>
    <name evidence="2" type="ORF">EG242_11090</name>
</gene>